<sequence>MWSPGSGDTFWRDLLSLQITPRESYSISNVVVKWIKNHEKNSKFCGKRMDELTYYQMSMASKYDCGVMWSVMENVFPQLEVLRSWDRDALLRNFQPKWSFLSAAIDFYKNREAYSTIRTEEDYCNMIVKFYNQSTYEDCEMEPEEILRIFLPFQSFYGLSLAVPISQKKFDSVEFTALAMMALFDGGGKPVCPDVQVSVSLYVSPLFRTSGCPQCRFV</sequence>
<dbReference type="InParanoid" id="G0N2X1"/>
<dbReference type="PANTHER" id="PTHR46800">
    <property type="entry name" value="NUCLEAR HORMONE RECEPTOR FAMILY-RELATED-RELATED"/>
    <property type="match status" value="1"/>
</dbReference>
<evidence type="ECO:0000313" key="6">
    <source>
        <dbReference type="Proteomes" id="UP000008068"/>
    </source>
</evidence>
<keyword evidence="3" id="KW-0675">Receptor</keyword>
<evidence type="ECO:0000259" key="4">
    <source>
        <dbReference type="Pfam" id="PF00104"/>
    </source>
</evidence>
<dbReference type="InterPro" id="IPR035500">
    <property type="entry name" value="NHR-like_dom_sf"/>
</dbReference>
<reference evidence="6" key="1">
    <citation type="submission" date="2011-07" db="EMBL/GenBank/DDBJ databases">
        <authorList>
            <consortium name="Caenorhabditis brenneri Sequencing and Analysis Consortium"/>
            <person name="Wilson R.K."/>
        </authorList>
    </citation>
    <scope>NUCLEOTIDE SEQUENCE [LARGE SCALE GENOMIC DNA]</scope>
    <source>
        <strain evidence="6">PB2801</strain>
    </source>
</reference>
<dbReference type="STRING" id="135651.G0N2X1"/>
<dbReference type="eggNOG" id="KOG3575">
    <property type="taxonomic scope" value="Eukaryota"/>
</dbReference>
<protein>
    <submittedName>
        <fullName evidence="5">CBN-NHR-63 protein</fullName>
    </submittedName>
</protein>
<organism evidence="6">
    <name type="scientific">Caenorhabditis brenneri</name>
    <name type="common">Nematode worm</name>
    <dbReference type="NCBI Taxonomy" id="135651"/>
    <lineage>
        <taxon>Eukaryota</taxon>
        <taxon>Metazoa</taxon>
        <taxon>Ecdysozoa</taxon>
        <taxon>Nematoda</taxon>
        <taxon>Chromadorea</taxon>
        <taxon>Rhabditida</taxon>
        <taxon>Rhabditina</taxon>
        <taxon>Rhabditomorpha</taxon>
        <taxon>Rhabditoidea</taxon>
        <taxon>Rhabditidae</taxon>
        <taxon>Peloderinae</taxon>
        <taxon>Caenorhabditis</taxon>
    </lineage>
</organism>
<dbReference type="HOGENOM" id="CLU_1267890_0_0_1"/>
<accession>G0N2X1</accession>
<dbReference type="AlphaFoldDB" id="G0N2X1"/>
<gene>
    <name evidence="5" type="primary">Cbn-nhr-63</name>
    <name evidence="5" type="ORF">CAEBREN_16015</name>
</gene>
<evidence type="ECO:0000256" key="1">
    <source>
        <dbReference type="ARBA" id="ARBA00023015"/>
    </source>
</evidence>
<keyword evidence="2" id="KW-0804">Transcription</keyword>
<evidence type="ECO:0000256" key="2">
    <source>
        <dbReference type="ARBA" id="ARBA00023163"/>
    </source>
</evidence>
<dbReference type="Pfam" id="PF00104">
    <property type="entry name" value="Hormone_recep"/>
    <property type="match status" value="1"/>
</dbReference>
<dbReference type="EMBL" id="GL379832">
    <property type="protein sequence ID" value="EGT51168.1"/>
    <property type="molecule type" value="Genomic_DNA"/>
</dbReference>
<feature type="domain" description="NR LBD" evidence="4">
    <location>
        <begin position="47"/>
        <end position="189"/>
    </location>
</feature>
<dbReference type="SUPFAM" id="SSF48508">
    <property type="entry name" value="Nuclear receptor ligand-binding domain"/>
    <property type="match status" value="1"/>
</dbReference>
<dbReference type="PANTHER" id="PTHR46800:SF6">
    <property type="entry name" value="NUCLEAR HORMONE RECEPTOR FAMILY-RELATED"/>
    <property type="match status" value="1"/>
</dbReference>
<keyword evidence="6" id="KW-1185">Reference proteome</keyword>
<dbReference type="InterPro" id="IPR000536">
    <property type="entry name" value="Nucl_hrmn_rcpt_lig-bd"/>
</dbReference>
<keyword evidence="1" id="KW-0805">Transcription regulation</keyword>
<proteinExistence type="predicted"/>
<dbReference type="InterPro" id="IPR042936">
    <property type="entry name" value="Nhr-150"/>
</dbReference>
<name>G0N2X1_CAEBE</name>
<evidence type="ECO:0000256" key="3">
    <source>
        <dbReference type="ARBA" id="ARBA00023170"/>
    </source>
</evidence>
<dbReference type="Proteomes" id="UP000008068">
    <property type="component" value="Unassembled WGS sequence"/>
</dbReference>
<evidence type="ECO:0000313" key="5">
    <source>
        <dbReference type="EMBL" id="EGT51168.1"/>
    </source>
</evidence>